<keyword evidence="4" id="KW-1185">Reference proteome</keyword>
<dbReference type="EMBL" id="CP014227">
    <property type="protein sequence ID" value="AMD85900.1"/>
    <property type="molecule type" value="Genomic_DNA"/>
</dbReference>
<dbReference type="PANTHER" id="PTHR40106:SF1">
    <property type="entry name" value="INNER MEMBRANE PROTEIN RCLC"/>
    <property type="match status" value="1"/>
</dbReference>
<dbReference type="Proteomes" id="UP000065822">
    <property type="component" value="Chromosome"/>
</dbReference>
<feature type="transmembrane region" description="Helical" evidence="1">
    <location>
        <begin position="15"/>
        <end position="33"/>
    </location>
</feature>
<feature type="transmembrane region" description="Helical" evidence="1">
    <location>
        <begin position="141"/>
        <end position="159"/>
    </location>
</feature>
<keyword evidence="1" id="KW-1133">Transmembrane helix</keyword>
<feature type="transmembrane region" description="Helical" evidence="1">
    <location>
        <begin position="114"/>
        <end position="135"/>
    </location>
</feature>
<dbReference type="AlphaFoldDB" id="A0AAX2H0V1"/>
<dbReference type="GO" id="GO:0005886">
    <property type="term" value="C:plasma membrane"/>
    <property type="evidence" value="ECO:0007669"/>
    <property type="project" value="TreeGrafter"/>
</dbReference>
<evidence type="ECO:0000313" key="2">
    <source>
        <dbReference type="EMBL" id="AMD85900.1"/>
    </source>
</evidence>
<evidence type="ECO:0000313" key="4">
    <source>
        <dbReference type="Proteomes" id="UP000065822"/>
    </source>
</evidence>
<sequence>MQKLLHFLANGDRCFVNYIRVAIFIVMAWIGGLKVCQYEADGIVPFVTNSPFMNFFYHNSGKTAIDEKGVTGTVINGQSNAVGKEVAQYKLHKNPEGKMVKANIEWHKENGTYAFSYGLGAFICLIGLLTLLGIWSPKIGVVGGLLTFGMSIVTLSFLITTPEVYVPNLGGDMPTPHYGFPYLSGAGRLVLKDIIMSAGGLIAASEAARRLLKAKQA</sequence>
<proteinExistence type="predicted"/>
<protein>
    <submittedName>
        <fullName evidence="3">Inner membrane protein ykgB</fullName>
    </submittedName>
</protein>
<dbReference type="KEGG" id="chg:AXF12_10480"/>
<keyword evidence="1" id="KW-0472">Membrane</keyword>
<name>A0AAX2H0V1_9FLAO</name>
<evidence type="ECO:0000256" key="1">
    <source>
        <dbReference type="SAM" id="Phobius"/>
    </source>
</evidence>
<reference evidence="2 4" key="1">
    <citation type="submission" date="2016-02" db="EMBL/GenBank/DDBJ databases">
        <authorList>
            <person name="Holder M.E."/>
            <person name="Ajami N.J."/>
            <person name="Petrosino J.F."/>
        </authorList>
    </citation>
    <scope>NUCLEOTIDE SEQUENCE [LARGE SCALE GENOMIC DNA]</scope>
    <source>
        <strain evidence="2 4">CCUG 32990</strain>
    </source>
</reference>
<dbReference type="InterPro" id="IPR007339">
    <property type="entry name" value="RclC-like"/>
</dbReference>
<reference evidence="3 5" key="2">
    <citation type="submission" date="2017-06" db="EMBL/GenBank/DDBJ databases">
        <authorList>
            <consortium name="Pathogen Informatics"/>
        </authorList>
    </citation>
    <scope>NUCLEOTIDE SEQUENCE [LARGE SCALE GENOMIC DNA]</scope>
    <source>
        <strain evidence="3 5">NCTC12947</strain>
    </source>
</reference>
<gene>
    <name evidence="3" type="primary">ykgB</name>
    <name evidence="2" type="ORF">AXF12_10480</name>
    <name evidence="3" type="ORF">SAMEA44541418_02060</name>
</gene>
<keyword evidence="1" id="KW-0812">Transmembrane</keyword>
<dbReference type="PANTHER" id="PTHR40106">
    <property type="entry name" value="INNER MEMBRANE PROTEIN RCLC"/>
    <property type="match status" value="1"/>
</dbReference>
<dbReference type="Proteomes" id="UP000215539">
    <property type="component" value="Chromosome 1"/>
</dbReference>
<dbReference type="EMBL" id="LT906449">
    <property type="protein sequence ID" value="SNV15370.1"/>
    <property type="molecule type" value="Genomic_DNA"/>
</dbReference>
<evidence type="ECO:0000313" key="3">
    <source>
        <dbReference type="EMBL" id="SNV15370.1"/>
    </source>
</evidence>
<dbReference type="Pfam" id="PF04224">
    <property type="entry name" value="DUF417"/>
    <property type="match status" value="1"/>
</dbReference>
<dbReference type="GO" id="GO:1901530">
    <property type="term" value="P:response to hypochlorite"/>
    <property type="evidence" value="ECO:0007669"/>
    <property type="project" value="TreeGrafter"/>
</dbReference>
<organism evidence="3 5">
    <name type="scientific">Capnocytophaga haemolytica</name>
    <dbReference type="NCBI Taxonomy" id="45243"/>
    <lineage>
        <taxon>Bacteria</taxon>
        <taxon>Pseudomonadati</taxon>
        <taxon>Bacteroidota</taxon>
        <taxon>Flavobacteriia</taxon>
        <taxon>Flavobacteriales</taxon>
        <taxon>Flavobacteriaceae</taxon>
        <taxon>Capnocytophaga</taxon>
    </lineage>
</organism>
<accession>A0AAX2H0V1</accession>
<dbReference type="RefSeq" id="WP_066430938.1">
    <property type="nucleotide sequence ID" value="NZ_CP014227.1"/>
</dbReference>
<evidence type="ECO:0000313" key="5">
    <source>
        <dbReference type="Proteomes" id="UP000215539"/>
    </source>
</evidence>